<evidence type="ECO:0000259" key="2">
    <source>
        <dbReference type="Pfam" id="PF08450"/>
    </source>
</evidence>
<dbReference type="EMBL" id="FOAF01000003">
    <property type="protein sequence ID" value="SEL69955.1"/>
    <property type="molecule type" value="Genomic_DNA"/>
</dbReference>
<proteinExistence type="predicted"/>
<dbReference type="InterPro" id="IPR011042">
    <property type="entry name" value="6-blade_b-propeller_TolB-like"/>
</dbReference>
<dbReference type="RefSeq" id="WP_162276606.1">
    <property type="nucleotide sequence ID" value="NZ_FOAF01000003.1"/>
</dbReference>
<dbReference type="SUPFAM" id="SSF63829">
    <property type="entry name" value="Calcium-dependent phosphotriesterase"/>
    <property type="match status" value="1"/>
</dbReference>
<keyword evidence="4" id="KW-1185">Reference proteome</keyword>
<dbReference type="PANTHER" id="PTHR47572:SF4">
    <property type="entry name" value="LACTONASE DRP35"/>
    <property type="match status" value="1"/>
</dbReference>
<protein>
    <submittedName>
        <fullName evidence="3">Gluconolactonase</fullName>
    </submittedName>
</protein>
<accession>A0A1H7SBN5</accession>
<dbReference type="Gene3D" id="2.120.10.30">
    <property type="entry name" value="TolB, C-terminal domain"/>
    <property type="match status" value="1"/>
</dbReference>
<evidence type="ECO:0000313" key="3">
    <source>
        <dbReference type="EMBL" id="SEL69955.1"/>
    </source>
</evidence>
<dbReference type="InterPro" id="IPR051262">
    <property type="entry name" value="SMP-30/CGR1_Lactonase"/>
</dbReference>
<dbReference type="GO" id="GO:0016787">
    <property type="term" value="F:hydrolase activity"/>
    <property type="evidence" value="ECO:0007669"/>
    <property type="project" value="UniProtKB-KW"/>
</dbReference>
<dbReference type="AlphaFoldDB" id="A0A1H7SBN5"/>
<feature type="domain" description="SMP-30/Gluconolactonase/LRE-like region" evidence="2">
    <location>
        <begin position="49"/>
        <end position="311"/>
    </location>
</feature>
<organism evidence="3 4">
    <name type="scientific">Olivibacter domesticus</name>
    <name type="common">Pseudosphingobacterium domesticum</name>
    <dbReference type="NCBI Taxonomy" id="407022"/>
    <lineage>
        <taxon>Bacteria</taxon>
        <taxon>Pseudomonadati</taxon>
        <taxon>Bacteroidota</taxon>
        <taxon>Sphingobacteriia</taxon>
        <taxon>Sphingobacteriales</taxon>
        <taxon>Sphingobacteriaceae</taxon>
        <taxon>Olivibacter</taxon>
    </lineage>
</organism>
<keyword evidence="1" id="KW-0378">Hydrolase</keyword>
<dbReference type="STRING" id="407022.SAMN05661044_03160"/>
<reference evidence="4" key="1">
    <citation type="submission" date="2016-10" db="EMBL/GenBank/DDBJ databases">
        <authorList>
            <person name="Varghese N."/>
            <person name="Submissions S."/>
        </authorList>
    </citation>
    <scope>NUCLEOTIDE SEQUENCE [LARGE SCALE GENOMIC DNA]</scope>
    <source>
        <strain evidence="4">DSM 18733</strain>
    </source>
</reference>
<evidence type="ECO:0000313" key="4">
    <source>
        <dbReference type="Proteomes" id="UP000199421"/>
    </source>
</evidence>
<gene>
    <name evidence="3" type="ORF">SAMN05661044_03160</name>
</gene>
<dbReference type="Pfam" id="PF08450">
    <property type="entry name" value="SGL"/>
    <property type="match status" value="1"/>
</dbReference>
<dbReference type="Proteomes" id="UP000199421">
    <property type="component" value="Unassembled WGS sequence"/>
</dbReference>
<name>A0A1H7SBN5_OLID1</name>
<sequence length="321" mass="35521">MLIACGSNNNKEKVDKRKTVGTVERLHTSLDKLINPTAKVEVIAEGFTWSEGPLWVDEHQFLLFSDVTNNKVYKWSERKGLEEYLTLAGYTGKIERGGEMGSNGLLLDLNGNLVLCQQGNRQIAKMDAPLVLPKSSYISLANRFNGKKFNSPNDIIQRSNGDLFFTDPPYGLNDQEIEKKELSVNGVYKLDTLGTLTLLIDTLSRPNGLALSPNEDKLIVSNSDGQKPMLYAYDIDNNDSLKAAGIVFNFQKYGGAPDGFKIDDQGNIFTSGPGGIWIFNDEYVPIGKIKLSHAVSNCCLADDGKTLYITAGRQVLRLEMR</sequence>
<dbReference type="PANTHER" id="PTHR47572">
    <property type="entry name" value="LIPOPROTEIN-RELATED"/>
    <property type="match status" value="1"/>
</dbReference>
<dbReference type="InterPro" id="IPR013658">
    <property type="entry name" value="SGL"/>
</dbReference>
<evidence type="ECO:0000256" key="1">
    <source>
        <dbReference type="ARBA" id="ARBA00022801"/>
    </source>
</evidence>